<keyword evidence="4" id="KW-1133">Transmembrane helix</keyword>
<dbReference type="Pfam" id="PF00015">
    <property type="entry name" value="MCPsignal"/>
    <property type="match status" value="1"/>
</dbReference>
<keyword evidence="3" id="KW-0807">Transducer</keyword>
<dbReference type="SUPFAM" id="SSF103190">
    <property type="entry name" value="Sensory domain-like"/>
    <property type="match status" value="1"/>
</dbReference>
<gene>
    <name evidence="8" type="ORF">SAMN05421665_3472</name>
</gene>
<dbReference type="Gene3D" id="1.10.287.950">
    <property type="entry name" value="Methyl-accepting chemotaxis protein"/>
    <property type="match status" value="1"/>
</dbReference>
<evidence type="ECO:0000313" key="9">
    <source>
        <dbReference type="Proteomes" id="UP000186997"/>
    </source>
</evidence>
<evidence type="ECO:0000259" key="5">
    <source>
        <dbReference type="PROSITE" id="PS50111"/>
    </source>
</evidence>
<name>A0A1R3XJU3_9RHOB</name>
<evidence type="ECO:0000256" key="1">
    <source>
        <dbReference type="ARBA" id="ARBA00022500"/>
    </source>
</evidence>
<feature type="transmembrane region" description="Helical" evidence="4">
    <location>
        <begin position="12"/>
        <end position="33"/>
    </location>
</feature>
<evidence type="ECO:0000259" key="6">
    <source>
        <dbReference type="PROSITE" id="PS50192"/>
    </source>
</evidence>
<dbReference type="SMART" id="SM00283">
    <property type="entry name" value="MA"/>
    <property type="match status" value="1"/>
</dbReference>
<dbReference type="EMBL" id="FTPR01000004">
    <property type="protein sequence ID" value="SIT91766.1"/>
    <property type="molecule type" value="Genomic_DNA"/>
</dbReference>
<dbReference type="AlphaFoldDB" id="A0A1R3XJU3"/>
<comment type="similarity">
    <text evidence="2">Belongs to the methyl-accepting chemotaxis (MCP) protein family.</text>
</comment>
<dbReference type="RefSeq" id="WP_076661085.1">
    <property type="nucleotide sequence ID" value="NZ_FTPR01000004.1"/>
</dbReference>
<keyword evidence="1" id="KW-0145">Chemotaxis</keyword>
<dbReference type="GO" id="GO:0007165">
    <property type="term" value="P:signal transduction"/>
    <property type="evidence" value="ECO:0007669"/>
    <property type="project" value="UniProtKB-KW"/>
</dbReference>
<dbReference type="SMART" id="SM00304">
    <property type="entry name" value="HAMP"/>
    <property type="match status" value="2"/>
</dbReference>
<evidence type="ECO:0000259" key="7">
    <source>
        <dbReference type="PROSITE" id="PS50885"/>
    </source>
</evidence>
<feature type="domain" description="Methyl-accepting transducer" evidence="5">
    <location>
        <begin position="346"/>
        <end position="575"/>
    </location>
</feature>
<feature type="domain" description="HAMP" evidence="7">
    <location>
        <begin position="222"/>
        <end position="275"/>
    </location>
</feature>
<evidence type="ECO:0000313" key="8">
    <source>
        <dbReference type="EMBL" id="SIT91766.1"/>
    </source>
</evidence>
<dbReference type="OrthoDB" id="354287at2"/>
<dbReference type="PROSITE" id="PS50192">
    <property type="entry name" value="T_SNARE"/>
    <property type="match status" value="1"/>
</dbReference>
<keyword evidence="4" id="KW-0812">Transmembrane</keyword>
<dbReference type="Gene3D" id="6.10.340.10">
    <property type="match status" value="1"/>
</dbReference>
<dbReference type="SUPFAM" id="SSF158472">
    <property type="entry name" value="HAMP domain-like"/>
    <property type="match status" value="1"/>
</dbReference>
<keyword evidence="4" id="KW-0472">Membrane</keyword>
<dbReference type="InterPro" id="IPR000727">
    <property type="entry name" value="T_SNARE_dom"/>
</dbReference>
<dbReference type="InterPro" id="IPR003660">
    <property type="entry name" value="HAMP_dom"/>
</dbReference>
<dbReference type="GO" id="GO:0006935">
    <property type="term" value="P:chemotaxis"/>
    <property type="evidence" value="ECO:0007669"/>
    <property type="project" value="UniProtKB-KW"/>
</dbReference>
<dbReference type="PROSITE" id="PS50111">
    <property type="entry name" value="CHEMOTAXIS_TRANSDUC_2"/>
    <property type="match status" value="1"/>
</dbReference>
<dbReference type="GO" id="GO:0016020">
    <property type="term" value="C:membrane"/>
    <property type="evidence" value="ECO:0007669"/>
    <property type="project" value="InterPro"/>
</dbReference>
<dbReference type="Pfam" id="PF17201">
    <property type="entry name" value="Cache_3-Cache_2"/>
    <property type="match status" value="1"/>
</dbReference>
<dbReference type="InterPro" id="IPR051310">
    <property type="entry name" value="MCP_chemotaxis"/>
</dbReference>
<dbReference type="Pfam" id="PF00672">
    <property type="entry name" value="HAMP"/>
    <property type="match status" value="1"/>
</dbReference>
<dbReference type="PROSITE" id="PS50885">
    <property type="entry name" value="HAMP"/>
    <property type="match status" value="2"/>
</dbReference>
<feature type="transmembrane region" description="Helical" evidence="4">
    <location>
        <begin position="198"/>
        <end position="225"/>
    </location>
</feature>
<sequence length="616" mass="66071">MRNFISNMSLRGQLIISSVILIAALFAMVIGVLQYSQKQTLLEKAQLEQNTGLRILTSTFMDQFDDIAVSYGADGAVTSVNWDAIPAFDDHRLIDRVGAISGETATVFVWDQGAGDFIRRTTNIIKPNGERAVGTPLGTTNPVFDVVRNKQTFRGEAVILGKPYLTIYEPVIDSRGDVIGIFYVGVERTRIDAALASSFWLGSGTAAAIILVGAASLAVLISWLLHPLSILADRISQVAQGHLHETIPFIARKDQIGAIAKEISGFQDELKRAEAVKQASETAQAEQAFAVSALRDALEKLAKQDLMVRVSARYGESFPQDYAALRDDFNQFVTHLSQTISDIGSIADEVERIGQSIGAESAELATRVESQAKTLAGSATSLNRLTEETTQIVQKADQADAAATRSQSLSSDSRTALEAAMQSIGRIEASSGEITKIIGVIEDIAFQTNLLALNAGVEAARAGDAGRGFAVVASEVRGLAKNATDSAKEIKALISTSAAEIQSGNKLVQNTGLKLGEVLEHVESLGGLVSDIAQSVRRQASDLDEINGSVRTLDNMTQKNASMVEQTGTAVRFLRDESLRLSDSLKGFRTPQRAAREQNKGNFSIIDNTSHKATGT</sequence>
<protein>
    <submittedName>
        <fullName evidence="8">Methyl-accepting chemotaxis protein</fullName>
    </submittedName>
</protein>
<dbReference type="InterPro" id="IPR029151">
    <property type="entry name" value="Sensor-like_sf"/>
</dbReference>
<dbReference type="PANTHER" id="PTHR43531">
    <property type="entry name" value="PROTEIN ICFG"/>
    <property type="match status" value="1"/>
</dbReference>
<accession>A0A1R3XJU3</accession>
<evidence type="ECO:0000256" key="3">
    <source>
        <dbReference type="PROSITE-ProRule" id="PRU00284"/>
    </source>
</evidence>
<dbReference type="STRING" id="287098.SAMN05421665_3472"/>
<dbReference type="PANTHER" id="PTHR43531:SF11">
    <property type="entry name" value="METHYL-ACCEPTING CHEMOTAXIS PROTEIN 3"/>
    <property type="match status" value="1"/>
</dbReference>
<dbReference type="Proteomes" id="UP000186997">
    <property type="component" value="Unassembled WGS sequence"/>
</dbReference>
<organism evidence="8 9">
    <name type="scientific">Yoonia rosea</name>
    <dbReference type="NCBI Taxonomy" id="287098"/>
    <lineage>
        <taxon>Bacteria</taxon>
        <taxon>Pseudomonadati</taxon>
        <taxon>Pseudomonadota</taxon>
        <taxon>Alphaproteobacteria</taxon>
        <taxon>Rhodobacterales</taxon>
        <taxon>Paracoccaceae</taxon>
        <taxon>Yoonia</taxon>
    </lineage>
</organism>
<dbReference type="SUPFAM" id="SSF58104">
    <property type="entry name" value="Methyl-accepting chemotaxis protein (MCP) signaling domain"/>
    <property type="match status" value="1"/>
</dbReference>
<proteinExistence type="inferred from homology"/>
<evidence type="ECO:0000256" key="4">
    <source>
        <dbReference type="SAM" id="Phobius"/>
    </source>
</evidence>
<reference evidence="9" key="1">
    <citation type="submission" date="2017-01" db="EMBL/GenBank/DDBJ databases">
        <authorList>
            <person name="Varghese N."/>
            <person name="Submissions S."/>
        </authorList>
    </citation>
    <scope>NUCLEOTIDE SEQUENCE [LARGE SCALE GENOMIC DNA]</scope>
    <source>
        <strain evidence="9">DSM 29591</strain>
    </source>
</reference>
<feature type="domain" description="T-SNARE coiled-coil homology" evidence="6">
    <location>
        <begin position="505"/>
        <end position="567"/>
    </location>
</feature>
<dbReference type="InterPro" id="IPR033462">
    <property type="entry name" value="Cache_3-Cache_2"/>
</dbReference>
<feature type="domain" description="HAMP" evidence="7">
    <location>
        <begin position="285"/>
        <end position="341"/>
    </location>
</feature>
<keyword evidence="9" id="KW-1185">Reference proteome</keyword>
<evidence type="ECO:0000256" key="2">
    <source>
        <dbReference type="ARBA" id="ARBA00029447"/>
    </source>
</evidence>
<dbReference type="InterPro" id="IPR004089">
    <property type="entry name" value="MCPsignal_dom"/>
</dbReference>